<dbReference type="EC" id="2.7.13.3" evidence="2"/>
<keyword evidence="4" id="KW-0808">Transferase</keyword>
<sequence length="562" mass="58207">MPARRSRGALAGAPDARALIALLLLTLLLSGLLAFEAEQEVGAHRVASARVLREHLAATGRDALDATAVALREALATSLGPAVEGRAATPYDLLPSPTVLANRMGTRLTCMVPSPGWLRLDLRDGSLDVAGHVPPAVAAWAVGAARTIAHGGAAATDGGYAIVAGTGAMAGRVVALGVKRAPFDAPLAVYALVTCDDVFGASLLGAARRTGAGGDALSLALADSLLTIEVRDAAGTLLGRSPARAAAVTDAPVVAERRVAGLTLRAFEGPGAAGRVLVPAQRRTRVLVVGALAAITGALGLLALRQLRREQELVRLRADFTSSVSHELRTPLAQILLFGETLALGRVHDEAQRRAAADTIVREARRLMHMVENVLHAARAERRANPVRAEAVALAPLVREVADGFAPLAEAAGMRVTTDVPPTLGARAEAGALRQILLNLLDNALRYGAPAQTIRVAAIAETETTVRITVDDAGPGIAPRDRQRVWLPFVRLARDRQAGDRTGSGLGLAVVADLVRAMEGEAWIGEAPGGGTRVSVRLPVAQVPTPIAHDSPARDAVAEALA</sequence>
<dbReference type="Pfam" id="PF00512">
    <property type="entry name" value="HisKA"/>
    <property type="match status" value="1"/>
</dbReference>
<name>A0AA37Q342_9BACT</name>
<evidence type="ECO:0000256" key="3">
    <source>
        <dbReference type="ARBA" id="ARBA00022553"/>
    </source>
</evidence>
<dbReference type="InterPro" id="IPR005467">
    <property type="entry name" value="His_kinase_dom"/>
</dbReference>
<comment type="caution">
    <text evidence="8">The sequence shown here is derived from an EMBL/GenBank/DDBJ whole genome shotgun (WGS) entry which is preliminary data.</text>
</comment>
<dbReference type="SUPFAM" id="SSF55874">
    <property type="entry name" value="ATPase domain of HSP90 chaperone/DNA topoisomerase II/histidine kinase"/>
    <property type="match status" value="1"/>
</dbReference>
<accession>A0AA37Q342</accession>
<dbReference type="InterPro" id="IPR050736">
    <property type="entry name" value="Sensor_HK_Regulatory"/>
</dbReference>
<dbReference type="GO" id="GO:0000155">
    <property type="term" value="F:phosphorelay sensor kinase activity"/>
    <property type="evidence" value="ECO:0007669"/>
    <property type="project" value="InterPro"/>
</dbReference>
<dbReference type="Proteomes" id="UP001161325">
    <property type="component" value="Unassembled WGS sequence"/>
</dbReference>
<dbReference type="PANTHER" id="PTHR43711:SF1">
    <property type="entry name" value="HISTIDINE KINASE 1"/>
    <property type="match status" value="1"/>
</dbReference>
<organism evidence="8 9">
    <name type="scientific">Roseisolibacter agri</name>
    <dbReference type="NCBI Taxonomy" id="2014610"/>
    <lineage>
        <taxon>Bacteria</taxon>
        <taxon>Pseudomonadati</taxon>
        <taxon>Gemmatimonadota</taxon>
        <taxon>Gemmatimonadia</taxon>
        <taxon>Gemmatimonadales</taxon>
        <taxon>Gemmatimonadaceae</taxon>
        <taxon>Roseisolibacter</taxon>
    </lineage>
</organism>
<feature type="domain" description="Histidine kinase" evidence="7">
    <location>
        <begin position="323"/>
        <end position="542"/>
    </location>
</feature>
<comment type="catalytic activity">
    <reaction evidence="1">
        <text>ATP + protein L-histidine = ADP + protein N-phospho-L-histidine.</text>
        <dbReference type="EC" id="2.7.13.3"/>
    </reaction>
</comment>
<dbReference type="InterPro" id="IPR036890">
    <property type="entry name" value="HATPase_C_sf"/>
</dbReference>
<dbReference type="EMBL" id="BRXS01000003">
    <property type="protein sequence ID" value="GLC25509.1"/>
    <property type="molecule type" value="Genomic_DNA"/>
</dbReference>
<keyword evidence="6" id="KW-0902">Two-component regulatory system</keyword>
<gene>
    <name evidence="8" type="ORF">rosag_20220</name>
</gene>
<dbReference type="PRINTS" id="PR00344">
    <property type="entry name" value="BCTRLSENSOR"/>
</dbReference>
<evidence type="ECO:0000256" key="4">
    <source>
        <dbReference type="ARBA" id="ARBA00022679"/>
    </source>
</evidence>
<dbReference type="Gene3D" id="1.10.287.130">
    <property type="match status" value="1"/>
</dbReference>
<evidence type="ECO:0000313" key="9">
    <source>
        <dbReference type="Proteomes" id="UP001161325"/>
    </source>
</evidence>
<dbReference type="SMART" id="SM00388">
    <property type="entry name" value="HisKA"/>
    <property type="match status" value="1"/>
</dbReference>
<reference evidence="8" key="1">
    <citation type="submission" date="2022-08" db="EMBL/GenBank/DDBJ databases">
        <title>Draft genome sequencing of Roseisolibacter agri AW1220.</title>
        <authorList>
            <person name="Tobiishi Y."/>
            <person name="Tonouchi A."/>
        </authorList>
    </citation>
    <scope>NUCLEOTIDE SEQUENCE</scope>
    <source>
        <strain evidence="8">AW1220</strain>
    </source>
</reference>
<dbReference type="SUPFAM" id="SSF47384">
    <property type="entry name" value="Homodimeric domain of signal transducing histidine kinase"/>
    <property type="match status" value="1"/>
</dbReference>
<dbReference type="Gene3D" id="3.30.565.10">
    <property type="entry name" value="Histidine kinase-like ATPase, C-terminal domain"/>
    <property type="match status" value="1"/>
</dbReference>
<evidence type="ECO:0000256" key="1">
    <source>
        <dbReference type="ARBA" id="ARBA00000085"/>
    </source>
</evidence>
<evidence type="ECO:0000256" key="5">
    <source>
        <dbReference type="ARBA" id="ARBA00022777"/>
    </source>
</evidence>
<dbReference type="AlphaFoldDB" id="A0AA37Q342"/>
<evidence type="ECO:0000256" key="6">
    <source>
        <dbReference type="ARBA" id="ARBA00023012"/>
    </source>
</evidence>
<dbReference type="InterPro" id="IPR004358">
    <property type="entry name" value="Sig_transdc_His_kin-like_C"/>
</dbReference>
<protein>
    <recommendedName>
        <fullName evidence="2">histidine kinase</fullName>
        <ecNumber evidence="2">2.7.13.3</ecNumber>
    </recommendedName>
</protein>
<dbReference type="Pfam" id="PF02518">
    <property type="entry name" value="HATPase_c"/>
    <property type="match status" value="1"/>
</dbReference>
<proteinExistence type="predicted"/>
<evidence type="ECO:0000259" key="7">
    <source>
        <dbReference type="PROSITE" id="PS50109"/>
    </source>
</evidence>
<dbReference type="InterPro" id="IPR003594">
    <property type="entry name" value="HATPase_dom"/>
</dbReference>
<dbReference type="PROSITE" id="PS50109">
    <property type="entry name" value="HIS_KIN"/>
    <property type="match status" value="1"/>
</dbReference>
<keyword evidence="9" id="KW-1185">Reference proteome</keyword>
<dbReference type="SMART" id="SM00387">
    <property type="entry name" value="HATPase_c"/>
    <property type="match status" value="1"/>
</dbReference>
<keyword evidence="5" id="KW-0418">Kinase</keyword>
<dbReference type="CDD" id="cd00082">
    <property type="entry name" value="HisKA"/>
    <property type="match status" value="1"/>
</dbReference>
<evidence type="ECO:0000313" key="8">
    <source>
        <dbReference type="EMBL" id="GLC25509.1"/>
    </source>
</evidence>
<dbReference type="InterPro" id="IPR036097">
    <property type="entry name" value="HisK_dim/P_sf"/>
</dbReference>
<evidence type="ECO:0000256" key="2">
    <source>
        <dbReference type="ARBA" id="ARBA00012438"/>
    </source>
</evidence>
<dbReference type="InterPro" id="IPR003661">
    <property type="entry name" value="HisK_dim/P_dom"/>
</dbReference>
<dbReference type="RefSeq" id="WP_284349965.1">
    <property type="nucleotide sequence ID" value="NZ_BRXS01000003.1"/>
</dbReference>
<dbReference type="PANTHER" id="PTHR43711">
    <property type="entry name" value="TWO-COMPONENT HISTIDINE KINASE"/>
    <property type="match status" value="1"/>
</dbReference>
<keyword evidence="3" id="KW-0597">Phosphoprotein</keyword>